<gene>
    <name evidence="5" type="ORF">M878_44265</name>
</gene>
<dbReference type="GO" id="GO:0031956">
    <property type="term" value="F:medium-chain fatty acid-CoA ligase activity"/>
    <property type="evidence" value="ECO:0007669"/>
    <property type="project" value="TreeGrafter"/>
</dbReference>
<dbReference type="PATRIC" id="fig|1352936.5.peg.9188"/>
<evidence type="ECO:0000256" key="2">
    <source>
        <dbReference type="ARBA" id="ARBA00022598"/>
    </source>
</evidence>
<dbReference type="Gene3D" id="3.30.300.30">
    <property type="match status" value="1"/>
</dbReference>
<dbReference type="PANTHER" id="PTHR43201">
    <property type="entry name" value="ACYL-COA SYNTHETASE"/>
    <property type="match status" value="1"/>
</dbReference>
<dbReference type="Pfam" id="PF00501">
    <property type="entry name" value="AMP-binding"/>
    <property type="match status" value="1"/>
</dbReference>
<sequence length="498" mass="53601">MPDYGIGSWPWRQARIRPHKVAFTQPGHALSYVRLAERVERLAAALLARRIRRGHRVAYLGFNDIAALEVFFAAARIGAIFVPLNTRLTGSELSVLLQDSTPSLLFHDSGHHQLAQEASHGLVWLVGPDEREAMTAEPSPELVDTDVGLGDDAVILYTSGTTGVPKGAVLTHGNLTFNTMNQLAHVDVLSTDTALVVAPLFHAAGLGQVTLPTLFKGGTLAVSPRFQAAQALTDIAERHITSFAAVPTILKMMCDHPAFPTADLSSLRYVIYGGSPASQDVARAWQQRGVTLLQGYGMTEASPGVTLAVLGDAAMAKPVSPGVPHFFTDVHQRPCEAGGAPELLVSGLNVFRGYWKRPADTAAAMEGRWLRTGDAVTFDKDGWATVAGRIKDVIISGGENIYPAEVEARLDALPDVRESAVVGVPDERWGEVGLAYVVPASGAAPTVEGLRQELSGQLAPYKLPRYVRVVDHLPRNATGKIMRKALRDRHPDRLPARS</sequence>
<keyword evidence="6" id="KW-1185">Reference proteome</keyword>
<proteinExistence type="inferred from homology"/>
<dbReference type="InterPro" id="IPR020845">
    <property type="entry name" value="AMP-binding_CS"/>
</dbReference>
<evidence type="ECO:0008006" key="7">
    <source>
        <dbReference type="Google" id="ProtNLM"/>
    </source>
</evidence>
<dbReference type="HOGENOM" id="CLU_000022_59_0_11"/>
<evidence type="ECO:0000313" key="6">
    <source>
        <dbReference type="Proteomes" id="UP000017984"/>
    </source>
</evidence>
<comment type="similarity">
    <text evidence="1">Belongs to the ATP-dependent AMP-binding enzyme family.</text>
</comment>
<feature type="domain" description="AMP-binding enzyme C-terminal" evidence="4">
    <location>
        <begin position="405"/>
        <end position="480"/>
    </location>
</feature>
<dbReference type="Gene3D" id="3.40.50.12780">
    <property type="entry name" value="N-terminal domain of ligase-like"/>
    <property type="match status" value="1"/>
</dbReference>
<dbReference type="OrthoDB" id="9803968at2"/>
<dbReference type="GO" id="GO:0006631">
    <property type="term" value="P:fatty acid metabolic process"/>
    <property type="evidence" value="ECO:0007669"/>
    <property type="project" value="TreeGrafter"/>
</dbReference>
<accession>V6JPZ9</accession>
<comment type="caution">
    <text evidence="5">The sequence shown here is derived from an EMBL/GenBank/DDBJ whole genome shotgun (WGS) entry which is preliminary data.</text>
</comment>
<keyword evidence="2" id="KW-0436">Ligase</keyword>
<name>V6JPZ9_STRRC</name>
<dbReference type="PANTHER" id="PTHR43201:SF5">
    <property type="entry name" value="MEDIUM-CHAIN ACYL-COA LIGASE ACSF2, MITOCHONDRIAL"/>
    <property type="match status" value="1"/>
</dbReference>
<organism evidence="5 6">
    <name type="scientific">Streptomyces roseochromogenus subsp. oscitans DS 12.976</name>
    <dbReference type="NCBI Taxonomy" id="1352936"/>
    <lineage>
        <taxon>Bacteria</taxon>
        <taxon>Bacillati</taxon>
        <taxon>Actinomycetota</taxon>
        <taxon>Actinomycetes</taxon>
        <taxon>Kitasatosporales</taxon>
        <taxon>Streptomycetaceae</taxon>
        <taxon>Streptomyces</taxon>
    </lineage>
</organism>
<evidence type="ECO:0000313" key="5">
    <source>
        <dbReference type="EMBL" id="EST18934.1"/>
    </source>
</evidence>
<protein>
    <recommendedName>
        <fullName evidence="7">AMP-dependent synthetase</fullName>
    </recommendedName>
</protein>
<reference evidence="5 6" key="1">
    <citation type="journal article" date="2014" name="Genome Announc.">
        <title>Draft Genome Sequence of Streptomyces roseochromogenes subsp. oscitans DS 12.976, Producer of the Aminocoumarin Antibiotic Clorobiocin.</title>
        <authorList>
            <person name="Ruckert C."/>
            <person name="Kalinowski J."/>
            <person name="Heide L."/>
            <person name="Apel A.K."/>
        </authorList>
    </citation>
    <scope>NUCLEOTIDE SEQUENCE [LARGE SCALE GENOMIC DNA]</scope>
    <source>
        <strain evidence="5 6">DS 12.976</strain>
    </source>
</reference>
<dbReference type="Proteomes" id="UP000017984">
    <property type="component" value="Chromosome"/>
</dbReference>
<evidence type="ECO:0000259" key="4">
    <source>
        <dbReference type="Pfam" id="PF13193"/>
    </source>
</evidence>
<dbReference type="RefSeq" id="WP_023553663.1">
    <property type="nucleotide sequence ID" value="NZ_CM002285.1"/>
</dbReference>
<dbReference type="FunFam" id="3.30.300.30:FF:000008">
    <property type="entry name" value="2,3-dihydroxybenzoate-AMP ligase"/>
    <property type="match status" value="1"/>
</dbReference>
<evidence type="ECO:0000259" key="3">
    <source>
        <dbReference type="Pfam" id="PF00501"/>
    </source>
</evidence>
<evidence type="ECO:0000256" key="1">
    <source>
        <dbReference type="ARBA" id="ARBA00006432"/>
    </source>
</evidence>
<dbReference type="AlphaFoldDB" id="V6JPZ9"/>
<dbReference type="PROSITE" id="PS00455">
    <property type="entry name" value="AMP_BINDING"/>
    <property type="match status" value="1"/>
</dbReference>
<dbReference type="InterPro" id="IPR000873">
    <property type="entry name" value="AMP-dep_synth/lig_dom"/>
</dbReference>
<dbReference type="InterPro" id="IPR045851">
    <property type="entry name" value="AMP-bd_C_sf"/>
</dbReference>
<dbReference type="InterPro" id="IPR025110">
    <property type="entry name" value="AMP-bd_C"/>
</dbReference>
<dbReference type="STRING" id="1352936.M878_44265"/>
<feature type="domain" description="AMP-dependent synthetase/ligase" evidence="3">
    <location>
        <begin position="12"/>
        <end position="355"/>
    </location>
</feature>
<dbReference type="EMBL" id="AWQX01000386">
    <property type="protein sequence ID" value="EST18934.1"/>
    <property type="molecule type" value="Genomic_DNA"/>
</dbReference>
<dbReference type="Pfam" id="PF13193">
    <property type="entry name" value="AMP-binding_C"/>
    <property type="match status" value="1"/>
</dbReference>
<dbReference type="SUPFAM" id="SSF56801">
    <property type="entry name" value="Acetyl-CoA synthetase-like"/>
    <property type="match status" value="1"/>
</dbReference>
<dbReference type="InterPro" id="IPR042099">
    <property type="entry name" value="ANL_N_sf"/>
</dbReference>